<feature type="chain" id="PRO_5046045292" evidence="5">
    <location>
        <begin position="32"/>
        <end position="633"/>
    </location>
</feature>
<dbReference type="InterPro" id="IPR038081">
    <property type="entry name" value="CalX-like_sf"/>
</dbReference>
<gene>
    <name evidence="7" type="ORF">ACFOZ4_22730</name>
</gene>
<dbReference type="RefSeq" id="WP_253760770.1">
    <property type="nucleotide sequence ID" value="NZ_JAMZDZ010000001.1"/>
</dbReference>
<evidence type="ECO:0000259" key="6">
    <source>
        <dbReference type="PROSITE" id="PS50234"/>
    </source>
</evidence>
<dbReference type="SUPFAM" id="SSF53300">
    <property type="entry name" value="vWA-like"/>
    <property type="match status" value="1"/>
</dbReference>
<feature type="signal peptide" evidence="5">
    <location>
        <begin position="1"/>
        <end position="31"/>
    </location>
</feature>
<evidence type="ECO:0000256" key="1">
    <source>
        <dbReference type="ARBA" id="ARBA00022729"/>
    </source>
</evidence>
<evidence type="ECO:0000313" key="7">
    <source>
        <dbReference type="EMBL" id="MFC4133437.1"/>
    </source>
</evidence>
<accession>A0ABV8LSS7</accession>
<evidence type="ECO:0000256" key="4">
    <source>
        <dbReference type="ARBA" id="ARBA00023065"/>
    </source>
</evidence>
<dbReference type="InterPro" id="IPR003644">
    <property type="entry name" value="Calx_beta"/>
</dbReference>
<evidence type="ECO:0000256" key="5">
    <source>
        <dbReference type="SAM" id="SignalP"/>
    </source>
</evidence>
<evidence type="ECO:0000256" key="3">
    <source>
        <dbReference type="ARBA" id="ARBA00022837"/>
    </source>
</evidence>
<keyword evidence="1 5" id="KW-0732">Signal</keyword>
<sequence length="633" mass="63303">MFLTDRRRSGRLRTGIALAALATFASGLSFATTPAAATEPGVEPANVTLTLPPGGTADIVKTVHTPTVPPKPDIVFLADTTGSMGAAIGDVRTNAAGVLSTISSAQPTAQFGVAEYKDFNCDAVPFKVDQAITSDAAAVQAGINLWSAGGGCDLPEADLNALYELSTGAVTFRPDGTRIIVIFGDAPSQDPSNGHSLAQTISALQAANVRVVAVNVGNLDVSGQFTDIVNATGGVLLNNVPSDQVSEAILAGIQAIKVTVTPTPFGCGPPLSLSFNPGSEVVTSGADAHFTETVNVAANAAAGTHHCAVDFLIDGTSRGFVQNLTVVVPGLSINDVSVNENAGNATFTVSLSAPAPFPVSASFATSNGTATAPADYAATSGVVSFAAGQTSKQVTVPIVNDTIDENNETFTVTLSAPTGAALIDPTGVGTIVDQDRNGVFSCSGTALNLAGLKAGKANPADLPCAADSDTVASVKLTSGLVNVDAKVITATTDLSPNNQNIVPVLGDKAASTAKIESTKITVGGLVTIELGVIQSSASVTCTAGPSGLVPTYSGSSSIASLKINGVTVTVGSAPLTIPLVVGSLKLNGTTTTGTSITQQAVVLDTLLTDVVLAESTADVHGTALHPSGNPCVT</sequence>
<dbReference type="PANTHER" id="PTHR11878:SF65">
    <property type="entry name" value="NA_CA-EXCHANGE PROTEIN, ISOFORM G"/>
    <property type="match status" value="1"/>
</dbReference>
<keyword evidence="8" id="KW-1185">Reference proteome</keyword>
<keyword evidence="3" id="KW-0106">Calcium</keyword>
<dbReference type="PANTHER" id="PTHR11878">
    <property type="entry name" value="SODIUM/CALCIUM EXCHANGER"/>
    <property type="match status" value="1"/>
</dbReference>
<name>A0ABV8LSS7_9ACTN</name>
<keyword evidence="4" id="KW-0813">Transport</keyword>
<dbReference type="EMBL" id="JBHSAY010000010">
    <property type="protein sequence ID" value="MFC4133437.1"/>
    <property type="molecule type" value="Genomic_DNA"/>
</dbReference>
<protein>
    <submittedName>
        <fullName evidence="7">Calx-beta domain-containing protein</fullName>
    </submittedName>
</protein>
<keyword evidence="4" id="KW-0406">Ion transport</keyword>
<keyword evidence="2" id="KW-0677">Repeat</keyword>
<comment type="caution">
    <text evidence="7">The sequence shown here is derived from an EMBL/GenBank/DDBJ whole genome shotgun (WGS) entry which is preliminary data.</text>
</comment>
<dbReference type="SUPFAM" id="SSF141072">
    <property type="entry name" value="CalX-like"/>
    <property type="match status" value="1"/>
</dbReference>
<dbReference type="Gene3D" id="3.40.50.410">
    <property type="entry name" value="von Willebrand factor, type A domain"/>
    <property type="match status" value="1"/>
</dbReference>
<feature type="domain" description="VWFA" evidence="6">
    <location>
        <begin position="73"/>
        <end position="253"/>
    </location>
</feature>
<dbReference type="InterPro" id="IPR051171">
    <property type="entry name" value="CaCA"/>
</dbReference>
<dbReference type="SMART" id="SM00327">
    <property type="entry name" value="VWA"/>
    <property type="match status" value="1"/>
</dbReference>
<dbReference type="Gene3D" id="2.60.40.2030">
    <property type="match status" value="1"/>
</dbReference>
<dbReference type="PROSITE" id="PS50234">
    <property type="entry name" value="VWFA"/>
    <property type="match status" value="1"/>
</dbReference>
<dbReference type="InterPro" id="IPR036465">
    <property type="entry name" value="vWFA_dom_sf"/>
</dbReference>
<dbReference type="Pfam" id="PF00092">
    <property type="entry name" value="VWA"/>
    <property type="match status" value="1"/>
</dbReference>
<evidence type="ECO:0000313" key="8">
    <source>
        <dbReference type="Proteomes" id="UP001595816"/>
    </source>
</evidence>
<proteinExistence type="predicted"/>
<dbReference type="Proteomes" id="UP001595816">
    <property type="component" value="Unassembled WGS sequence"/>
</dbReference>
<dbReference type="InterPro" id="IPR002035">
    <property type="entry name" value="VWF_A"/>
</dbReference>
<dbReference type="SMART" id="SM00237">
    <property type="entry name" value="Calx_beta"/>
    <property type="match status" value="1"/>
</dbReference>
<dbReference type="Pfam" id="PF03160">
    <property type="entry name" value="Calx-beta"/>
    <property type="match status" value="1"/>
</dbReference>
<organism evidence="7 8">
    <name type="scientific">Hamadaea flava</name>
    <dbReference type="NCBI Taxonomy" id="1742688"/>
    <lineage>
        <taxon>Bacteria</taxon>
        <taxon>Bacillati</taxon>
        <taxon>Actinomycetota</taxon>
        <taxon>Actinomycetes</taxon>
        <taxon>Micromonosporales</taxon>
        <taxon>Micromonosporaceae</taxon>
        <taxon>Hamadaea</taxon>
    </lineage>
</organism>
<evidence type="ECO:0000256" key="2">
    <source>
        <dbReference type="ARBA" id="ARBA00022737"/>
    </source>
</evidence>
<reference evidence="8" key="1">
    <citation type="journal article" date="2019" name="Int. J. Syst. Evol. Microbiol.">
        <title>The Global Catalogue of Microorganisms (GCM) 10K type strain sequencing project: providing services to taxonomists for standard genome sequencing and annotation.</title>
        <authorList>
            <consortium name="The Broad Institute Genomics Platform"/>
            <consortium name="The Broad Institute Genome Sequencing Center for Infectious Disease"/>
            <person name="Wu L."/>
            <person name="Ma J."/>
        </authorList>
    </citation>
    <scope>NUCLEOTIDE SEQUENCE [LARGE SCALE GENOMIC DNA]</scope>
    <source>
        <strain evidence="8">CGMCC 4.7289</strain>
    </source>
</reference>